<evidence type="ECO:0000313" key="4">
    <source>
        <dbReference type="EMBL" id="SIR13900.1"/>
    </source>
</evidence>
<dbReference type="GO" id="GO:0003730">
    <property type="term" value="F:mRNA 3'-UTR binding"/>
    <property type="evidence" value="ECO:0007669"/>
    <property type="project" value="TreeGrafter"/>
</dbReference>
<dbReference type="OrthoDB" id="72963at2"/>
<dbReference type="InterPro" id="IPR012340">
    <property type="entry name" value="NA-bd_OB-fold"/>
</dbReference>
<dbReference type="PANTHER" id="PTHR12962">
    <property type="entry name" value="CALCIUM-REGULATED HEAT STABLE PROTEIN CRHSP-24-RELATED"/>
    <property type="match status" value="1"/>
</dbReference>
<dbReference type="Pfam" id="PF05901">
    <property type="entry name" value="Excalibur"/>
    <property type="match status" value="1"/>
</dbReference>
<evidence type="ECO:0000313" key="5">
    <source>
        <dbReference type="Proteomes" id="UP000241788"/>
    </source>
</evidence>
<protein>
    <submittedName>
        <fullName evidence="4">Cold-shock DNA-binding protein family</fullName>
    </submittedName>
</protein>
<dbReference type="EMBL" id="FTLW01000008">
    <property type="protein sequence ID" value="SIR13900.1"/>
    <property type="molecule type" value="Genomic_DNA"/>
</dbReference>
<dbReference type="GO" id="GO:0005829">
    <property type="term" value="C:cytosol"/>
    <property type="evidence" value="ECO:0007669"/>
    <property type="project" value="UniProtKB-ARBA"/>
</dbReference>
<dbReference type="SMART" id="SM00357">
    <property type="entry name" value="CSP"/>
    <property type="match status" value="1"/>
</dbReference>
<dbReference type="InterPro" id="IPR002059">
    <property type="entry name" value="CSP_DNA-bd"/>
</dbReference>
<dbReference type="PROSITE" id="PS51857">
    <property type="entry name" value="CSD_2"/>
    <property type="match status" value="1"/>
</dbReference>
<dbReference type="SUPFAM" id="SSF50249">
    <property type="entry name" value="Nucleic acid-binding proteins"/>
    <property type="match status" value="1"/>
</dbReference>
<dbReference type="InterPro" id="IPR019844">
    <property type="entry name" value="CSD_CS"/>
</dbReference>
<evidence type="ECO:0000256" key="2">
    <source>
        <dbReference type="RuleBase" id="RU000408"/>
    </source>
</evidence>
<evidence type="ECO:0000256" key="1">
    <source>
        <dbReference type="ARBA" id="ARBA00022553"/>
    </source>
</evidence>
<keyword evidence="4" id="KW-0238">DNA-binding</keyword>
<dbReference type="STRING" id="1604334.SAMN05421546_2474"/>
<dbReference type="Pfam" id="PF00313">
    <property type="entry name" value="CSD"/>
    <property type="match status" value="1"/>
</dbReference>
<dbReference type="Proteomes" id="UP000241788">
    <property type="component" value="Unassembled WGS sequence"/>
</dbReference>
<dbReference type="CDD" id="cd04458">
    <property type="entry name" value="CSP_CDS"/>
    <property type="match status" value="1"/>
</dbReference>
<gene>
    <name evidence="4" type="ORF">SAMN05421546_2474</name>
</gene>
<proteinExistence type="predicted"/>
<dbReference type="AlphaFoldDB" id="A0A1N6YH78"/>
<reference evidence="5" key="1">
    <citation type="submission" date="2017-01" db="EMBL/GenBank/DDBJ databases">
        <authorList>
            <person name="Varghese N."/>
            <person name="Submissions S."/>
        </authorList>
    </citation>
    <scope>NUCLEOTIDE SEQUENCE [LARGE SCALE GENOMIC DNA]</scope>
    <source>
        <strain evidence="5">UM1</strain>
    </source>
</reference>
<dbReference type="PANTHER" id="PTHR12962:SF1">
    <property type="entry name" value="COLD SHOCK DOMAIN-CONTAINING PROTEIN CG9705"/>
    <property type="match status" value="1"/>
</dbReference>
<keyword evidence="5" id="KW-1185">Reference proteome</keyword>
<comment type="subcellular location">
    <subcellularLocation>
        <location evidence="2">Cytoplasm</location>
    </subcellularLocation>
</comment>
<evidence type="ECO:0000259" key="3">
    <source>
        <dbReference type="PROSITE" id="PS51857"/>
    </source>
</evidence>
<accession>A0A1N6YH78</accession>
<dbReference type="GO" id="GO:0043488">
    <property type="term" value="P:regulation of mRNA stability"/>
    <property type="evidence" value="ECO:0007669"/>
    <property type="project" value="TreeGrafter"/>
</dbReference>
<dbReference type="InterPro" id="IPR008613">
    <property type="entry name" value="Excalibur_Ca-bd_domain"/>
</dbReference>
<sequence length="174" mass="19242">MKQHGILKKWNDERGFGFIELPSTGEEVFVHISEFPRGTRPQVGELVSFSVEANDGKRRATGIRRTATKSAPSTRRSPLGLSSKVVPTILSFSALVAIAGYGYQEFLSKPDQPSIPQVESNLSQQPSSRFKCDGRTQCPQMTSCEEAKYFLAHCPNVQMDGNGDGEPCEQQWCN</sequence>
<dbReference type="PROSITE" id="PS00352">
    <property type="entry name" value="CSD_1"/>
    <property type="match status" value="1"/>
</dbReference>
<dbReference type="RefSeq" id="WP_076588666.1">
    <property type="nucleotide sequence ID" value="NZ_FTLW01000008.1"/>
</dbReference>
<name>A0A1N6YH78_9GAMM</name>
<dbReference type="Gene3D" id="2.40.50.140">
    <property type="entry name" value="Nucleic acid-binding proteins"/>
    <property type="match status" value="1"/>
</dbReference>
<dbReference type="InterPro" id="IPR052069">
    <property type="entry name" value="Ca-reg_mRNA-binding_domain"/>
</dbReference>
<dbReference type="InterPro" id="IPR011129">
    <property type="entry name" value="CSD"/>
</dbReference>
<dbReference type="GO" id="GO:0003677">
    <property type="term" value="F:DNA binding"/>
    <property type="evidence" value="ECO:0007669"/>
    <property type="project" value="UniProtKB-KW"/>
</dbReference>
<keyword evidence="1" id="KW-0597">Phosphoprotein</keyword>
<feature type="domain" description="CSD" evidence="3">
    <location>
        <begin position="2"/>
        <end position="65"/>
    </location>
</feature>
<organism evidence="4 5">
    <name type="scientific">Solilutibacter tolerans</name>
    <dbReference type="NCBI Taxonomy" id="1604334"/>
    <lineage>
        <taxon>Bacteria</taxon>
        <taxon>Pseudomonadati</taxon>
        <taxon>Pseudomonadota</taxon>
        <taxon>Gammaproteobacteria</taxon>
        <taxon>Lysobacterales</taxon>
        <taxon>Lysobacteraceae</taxon>
        <taxon>Solilutibacter</taxon>
    </lineage>
</organism>